<feature type="region of interest" description="Disordered" evidence="1">
    <location>
        <begin position="72"/>
        <end position="99"/>
    </location>
</feature>
<feature type="chain" id="PRO_5003193031" description="Transmembrane protein" evidence="3">
    <location>
        <begin position="19"/>
        <end position="527"/>
    </location>
</feature>
<feature type="compositionally biased region" description="Low complexity" evidence="1">
    <location>
        <begin position="72"/>
        <end position="86"/>
    </location>
</feature>
<evidence type="ECO:0000256" key="3">
    <source>
        <dbReference type="SAM" id="SignalP"/>
    </source>
</evidence>
<evidence type="ECO:0008006" key="6">
    <source>
        <dbReference type="Google" id="ProtNLM"/>
    </source>
</evidence>
<feature type="transmembrane region" description="Helical" evidence="2">
    <location>
        <begin position="201"/>
        <end position="222"/>
    </location>
</feature>
<protein>
    <recommendedName>
        <fullName evidence="6">Transmembrane protein</fullName>
    </recommendedName>
</protein>
<dbReference type="Proteomes" id="UP000001307">
    <property type="component" value="Unassembled WGS sequence"/>
</dbReference>
<accession>E4XXC6</accession>
<evidence type="ECO:0000313" key="4">
    <source>
        <dbReference type="EMBL" id="CBY14320.1"/>
    </source>
</evidence>
<dbReference type="EMBL" id="FN653273">
    <property type="protein sequence ID" value="CBY14320.1"/>
    <property type="molecule type" value="Genomic_DNA"/>
</dbReference>
<gene>
    <name evidence="4" type="ORF">GSOID_T00007308001</name>
</gene>
<keyword evidence="2" id="KW-0812">Transmembrane</keyword>
<proteinExistence type="predicted"/>
<keyword evidence="3" id="KW-0732">Signal</keyword>
<feature type="signal peptide" evidence="3">
    <location>
        <begin position="1"/>
        <end position="18"/>
    </location>
</feature>
<dbReference type="InParanoid" id="E4XXC6"/>
<feature type="transmembrane region" description="Helical" evidence="2">
    <location>
        <begin position="276"/>
        <end position="302"/>
    </location>
</feature>
<organism evidence="4">
    <name type="scientific">Oikopleura dioica</name>
    <name type="common">Tunicate</name>
    <dbReference type="NCBI Taxonomy" id="34765"/>
    <lineage>
        <taxon>Eukaryota</taxon>
        <taxon>Metazoa</taxon>
        <taxon>Chordata</taxon>
        <taxon>Tunicata</taxon>
        <taxon>Appendicularia</taxon>
        <taxon>Copelata</taxon>
        <taxon>Oikopleuridae</taxon>
        <taxon>Oikopleura</taxon>
    </lineage>
</organism>
<keyword evidence="2" id="KW-0472">Membrane</keyword>
<evidence type="ECO:0000256" key="1">
    <source>
        <dbReference type="SAM" id="MobiDB-lite"/>
    </source>
</evidence>
<name>E4XXC6_OIKDI</name>
<dbReference type="AlphaFoldDB" id="E4XXC6"/>
<sequence>MRLILLIFSCLIAERSEHFEERCWASGVDKECNFQCIKTFVFQMKDHSTVVSENRAQLKACKLTCKTKECQPTTKAPPTTKSTTTRRTPHRSVTKKESFTIRIRESSRTHCPSKRNSRGSDANGNFIKYCDRLLGRENAPKRNMNSRRKLSIGVYVNVQQNGNATPGWAKGPNAQKEQTKWLQAQQKLKIDKDTGAGCCGYIFSFIIITASLIIGAMSLHYVRNGLRTTLEENSIDVTLGGVNIAFDLDFILAQAPNDTGIEMVDNKDKDVVLNTVVYYSQSVVIPFLATAFFSLVLFLSYCCRSRCFVILSRVFLIILIILFFFISGIGFGGYSSADKLYDHLDANVDLNAMISGALSGSANSTTESSSRSISSGDGNVDFDIAEIIANSPIGGNAETIDLSVFQAVFEEHGIDISAIFGDDTVIDLTNLSEDDLANLEEFATQAEAADVNVESVALNHIADTMADTDLWHAILIDSGLIPAAKRMLLMLGIGAISFFIMLTIQDRIAVKNLKKFKKAKRTPVDDW</sequence>
<reference evidence="4" key="1">
    <citation type="journal article" date="2010" name="Science">
        <title>Plasticity of animal genome architecture unmasked by rapid evolution of a pelagic tunicate.</title>
        <authorList>
            <person name="Denoeud F."/>
            <person name="Henriet S."/>
            <person name="Mungpakdee S."/>
            <person name="Aury J.M."/>
            <person name="Da Silva C."/>
            <person name="Brinkmann H."/>
            <person name="Mikhaleva J."/>
            <person name="Olsen L.C."/>
            <person name="Jubin C."/>
            <person name="Canestro C."/>
            <person name="Bouquet J.M."/>
            <person name="Danks G."/>
            <person name="Poulain J."/>
            <person name="Campsteijn C."/>
            <person name="Adamski M."/>
            <person name="Cross I."/>
            <person name="Yadetie F."/>
            <person name="Muffato M."/>
            <person name="Louis A."/>
            <person name="Butcher S."/>
            <person name="Tsagkogeorga G."/>
            <person name="Konrad A."/>
            <person name="Singh S."/>
            <person name="Jensen M.F."/>
            <person name="Cong E.H."/>
            <person name="Eikeseth-Otteraa H."/>
            <person name="Noel B."/>
            <person name="Anthouard V."/>
            <person name="Porcel B.M."/>
            <person name="Kachouri-Lafond R."/>
            <person name="Nishino A."/>
            <person name="Ugolini M."/>
            <person name="Chourrout P."/>
            <person name="Nishida H."/>
            <person name="Aasland R."/>
            <person name="Huzurbazar S."/>
            <person name="Westhof E."/>
            <person name="Delsuc F."/>
            <person name="Lehrach H."/>
            <person name="Reinhardt R."/>
            <person name="Weissenbach J."/>
            <person name="Roy S.W."/>
            <person name="Artiguenave F."/>
            <person name="Postlethwait J.H."/>
            <person name="Manak J.R."/>
            <person name="Thompson E.M."/>
            <person name="Jaillon O."/>
            <person name="Du Pasquier L."/>
            <person name="Boudinot P."/>
            <person name="Liberles D.A."/>
            <person name="Volff J.N."/>
            <person name="Philippe H."/>
            <person name="Lenhard B."/>
            <person name="Roest Crollius H."/>
            <person name="Wincker P."/>
            <person name="Chourrout D."/>
        </authorList>
    </citation>
    <scope>NUCLEOTIDE SEQUENCE [LARGE SCALE GENOMIC DNA]</scope>
</reference>
<evidence type="ECO:0000313" key="5">
    <source>
        <dbReference type="Proteomes" id="UP000001307"/>
    </source>
</evidence>
<dbReference type="OrthoDB" id="10477535at2759"/>
<feature type="transmembrane region" description="Helical" evidence="2">
    <location>
        <begin position="314"/>
        <end position="334"/>
    </location>
</feature>
<evidence type="ECO:0000256" key="2">
    <source>
        <dbReference type="SAM" id="Phobius"/>
    </source>
</evidence>
<feature type="transmembrane region" description="Helical" evidence="2">
    <location>
        <begin position="487"/>
        <end position="510"/>
    </location>
</feature>
<keyword evidence="2" id="KW-1133">Transmembrane helix</keyword>
<keyword evidence="5" id="KW-1185">Reference proteome</keyword>